<dbReference type="InterPro" id="IPR054300">
    <property type="entry name" value="OB_DPOA2"/>
</dbReference>
<evidence type="ECO:0000256" key="2">
    <source>
        <dbReference type="ARBA" id="ARBA00007299"/>
    </source>
</evidence>
<dbReference type="PANTHER" id="PTHR23061">
    <property type="entry name" value="DNA POLYMERASE 2 ALPHA 70 KDA SUBUNIT"/>
    <property type="match status" value="1"/>
</dbReference>
<feature type="domain" description="DNA polymerase alpha subunit B OB" evidence="7">
    <location>
        <begin position="93"/>
        <end position="173"/>
    </location>
</feature>
<evidence type="ECO:0000259" key="6">
    <source>
        <dbReference type="Pfam" id="PF04042"/>
    </source>
</evidence>
<proteinExistence type="inferred from homology"/>
<evidence type="ECO:0000313" key="9">
    <source>
        <dbReference type="WBParaSite" id="DME_0000297901-mRNA-1"/>
    </source>
</evidence>
<evidence type="ECO:0000256" key="1">
    <source>
        <dbReference type="ARBA" id="ARBA00004123"/>
    </source>
</evidence>
<dbReference type="GO" id="GO:0006270">
    <property type="term" value="P:DNA replication initiation"/>
    <property type="evidence" value="ECO:0007669"/>
    <property type="project" value="TreeGrafter"/>
</dbReference>
<evidence type="ECO:0000259" key="7">
    <source>
        <dbReference type="Pfam" id="PF22062"/>
    </source>
</evidence>
<sequence length="469" mass="52685">LFTPIKNASSNIAYQERTGSGKALINYIGTSVIKSKSVVNHGKASVENLLSCTVLNELKYYGNIKEVEQIDEIFSLIELLKDAILANCDECVHFENCDHISSDEFAIYGQIIEETGEQLDFTNCFLQGNDEKGIPVRLNLEKLSDFSLFPGKIVAFRGFNENGSCFTPTLLYEPKLPKMAKITRVQQSKFEIWCAAGPFTSPHTFSFEQLYDLLELAKTELPDVLILVNTSQCLKVGPFIDRTSVASDSPDLNISFEEFFECLLINIGDMLSRQVNLIFIVNFRTNIQVVLVPNCRLDATAFPVFPTAPFMVSQDCHKLLNKNIIFATDPCMIRICGVVFVATGMDILRHLSREEIHRSDGGDRMARLIDHLIRQRSVYPLYPSSHEVPQMHARLIKWFTFKEIPHVLILPSALAPLVKVVNECICVNPSFLAKGNGGSFMKMFVDISQVNHSNPASIIDFCNVKVVRI</sequence>
<evidence type="ECO:0000256" key="3">
    <source>
        <dbReference type="ARBA" id="ARBA00018596"/>
    </source>
</evidence>
<dbReference type="Proteomes" id="UP000038040">
    <property type="component" value="Unplaced"/>
</dbReference>
<dbReference type="GO" id="GO:0005658">
    <property type="term" value="C:alpha DNA polymerase:primase complex"/>
    <property type="evidence" value="ECO:0007669"/>
    <property type="project" value="TreeGrafter"/>
</dbReference>
<reference evidence="9" key="1">
    <citation type="submission" date="2017-02" db="UniProtKB">
        <authorList>
            <consortium name="WormBaseParasite"/>
        </authorList>
    </citation>
    <scope>IDENTIFICATION</scope>
</reference>
<comment type="similarity">
    <text evidence="2">Belongs to the DNA polymerase alpha subunit B family.</text>
</comment>
<dbReference type="Pfam" id="PF22062">
    <property type="entry name" value="OB_DPOA2"/>
    <property type="match status" value="1"/>
</dbReference>
<keyword evidence="4" id="KW-0235">DNA replication</keyword>
<organism evidence="8 9">
    <name type="scientific">Dracunculus medinensis</name>
    <name type="common">Guinea worm</name>
    <dbReference type="NCBI Taxonomy" id="318479"/>
    <lineage>
        <taxon>Eukaryota</taxon>
        <taxon>Metazoa</taxon>
        <taxon>Ecdysozoa</taxon>
        <taxon>Nematoda</taxon>
        <taxon>Chromadorea</taxon>
        <taxon>Rhabditida</taxon>
        <taxon>Spirurina</taxon>
        <taxon>Dracunculoidea</taxon>
        <taxon>Dracunculidae</taxon>
        <taxon>Dracunculus</taxon>
    </lineage>
</organism>
<dbReference type="PANTHER" id="PTHR23061:SF12">
    <property type="entry name" value="DNA POLYMERASE ALPHA SUBUNIT B"/>
    <property type="match status" value="1"/>
</dbReference>
<evidence type="ECO:0000256" key="5">
    <source>
        <dbReference type="ARBA" id="ARBA00023242"/>
    </source>
</evidence>
<dbReference type="Gene3D" id="3.60.21.60">
    <property type="match status" value="2"/>
</dbReference>
<evidence type="ECO:0000313" key="8">
    <source>
        <dbReference type="Proteomes" id="UP000038040"/>
    </source>
</evidence>
<evidence type="ECO:0000256" key="4">
    <source>
        <dbReference type="ARBA" id="ARBA00022705"/>
    </source>
</evidence>
<dbReference type="InterPro" id="IPR016722">
    <property type="entry name" value="DNA_pol_alpha_bsu"/>
</dbReference>
<dbReference type="AlphaFoldDB" id="A0A0N4U7L2"/>
<keyword evidence="5" id="KW-0539">Nucleus</keyword>
<name>A0A0N4U7L2_DRAME</name>
<dbReference type="WBParaSite" id="DME_0000297901-mRNA-1">
    <property type="protein sequence ID" value="DME_0000297901-mRNA-1"/>
    <property type="gene ID" value="DME_0000297901"/>
</dbReference>
<accession>A0A0N4U7L2</accession>
<protein>
    <recommendedName>
        <fullName evidence="3">DNA polymerase alpha subunit B</fullName>
    </recommendedName>
</protein>
<dbReference type="InterPro" id="IPR007185">
    <property type="entry name" value="DNA_pol_a/d/e_bsu"/>
</dbReference>
<feature type="domain" description="DNA polymerase alpha/delta/epsilon subunit B" evidence="6">
    <location>
        <begin position="192"/>
        <end position="416"/>
    </location>
</feature>
<comment type="subcellular location">
    <subcellularLocation>
        <location evidence="1">Nucleus</location>
    </subcellularLocation>
</comment>
<dbReference type="Pfam" id="PF04042">
    <property type="entry name" value="DNA_pol_E_B"/>
    <property type="match status" value="1"/>
</dbReference>
<dbReference type="GO" id="GO:0003677">
    <property type="term" value="F:DNA binding"/>
    <property type="evidence" value="ECO:0007669"/>
    <property type="project" value="InterPro"/>
</dbReference>